<dbReference type="SUPFAM" id="SSF55874">
    <property type="entry name" value="ATPase domain of HSP90 chaperone/DNA topoisomerase II/histidine kinase"/>
    <property type="match status" value="1"/>
</dbReference>
<dbReference type="CDD" id="cd16936">
    <property type="entry name" value="HATPase_RsbW-like"/>
    <property type="match status" value="1"/>
</dbReference>
<proteinExistence type="predicted"/>
<dbReference type="Proteomes" id="UP000002432">
    <property type="component" value="Chromosome"/>
</dbReference>
<organism evidence="3 4">
    <name type="scientific">Koribacter versatilis (strain Ellin345)</name>
    <dbReference type="NCBI Taxonomy" id="204669"/>
    <lineage>
        <taxon>Bacteria</taxon>
        <taxon>Pseudomonadati</taxon>
        <taxon>Acidobacteriota</taxon>
        <taxon>Terriglobia</taxon>
        <taxon>Terriglobales</taxon>
        <taxon>Candidatus Korobacteraceae</taxon>
        <taxon>Candidatus Korobacter</taxon>
    </lineage>
</organism>
<dbReference type="HOGENOM" id="CLU_090336_11_2_0"/>
<dbReference type="PANTHER" id="PTHR35526">
    <property type="entry name" value="ANTI-SIGMA-F FACTOR RSBW-RELATED"/>
    <property type="match status" value="1"/>
</dbReference>
<accession>Q1INN4</accession>
<keyword evidence="4" id="KW-1185">Reference proteome</keyword>
<dbReference type="Pfam" id="PF13581">
    <property type="entry name" value="HATPase_c_2"/>
    <property type="match status" value="1"/>
</dbReference>
<dbReference type="AlphaFoldDB" id="Q1INN4"/>
<dbReference type="PANTHER" id="PTHR35526:SF3">
    <property type="entry name" value="ANTI-SIGMA-F FACTOR RSBW"/>
    <property type="match status" value="1"/>
</dbReference>
<dbReference type="RefSeq" id="WP_011523317.1">
    <property type="nucleotide sequence ID" value="NC_008009.1"/>
</dbReference>
<dbReference type="Gene3D" id="3.30.565.10">
    <property type="entry name" value="Histidine kinase-like ATPase, C-terminal domain"/>
    <property type="match status" value="1"/>
</dbReference>
<evidence type="ECO:0000259" key="2">
    <source>
        <dbReference type="Pfam" id="PF13581"/>
    </source>
</evidence>
<evidence type="ECO:0000313" key="4">
    <source>
        <dbReference type="Proteomes" id="UP000002432"/>
    </source>
</evidence>
<dbReference type="eggNOG" id="COG2172">
    <property type="taxonomic scope" value="Bacteria"/>
</dbReference>
<evidence type="ECO:0000256" key="1">
    <source>
        <dbReference type="ARBA" id="ARBA00022527"/>
    </source>
</evidence>
<keyword evidence="1 3" id="KW-0808">Transferase</keyword>
<dbReference type="EMBL" id="CP000360">
    <property type="protein sequence ID" value="ABF41516.1"/>
    <property type="molecule type" value="Genomic_DNA"/>
</dbReference>
<dbReference type="EnsemblBacteria" id="ABF41516">
    <property type="protein sequence ID" value="ABF41516"/>
    <property type="gene ID" value="Acid345_2515"/>
</dbReference>
<feature type="domain" description="Histidine kinase/HSP90-like ATPase" evidence="2">
    <location>
        <begin position="11"/>
        <end position="134"/>
    </location>
</feature>
<keyword evidence="1 3" id="KW-0723">Serine/threonine-protein kinase</keyword>
<reference evidence="3 4" key="1">
    <citation type="journal article" date="2009" name="Appl. Environ. Microbiol.">
        <title>Three genomes from the phylum Acidobacteria provide insight into the lifestyles of these microorganisms in soils.</title>
        <authorList>
            <person name="Ward N.L."/>
            <person name="Challacombe J.F."/>
            <person name="Janssen P.H."/>
            <person name="Henrissat B."/>
            <person name="Coutinho P.M."/>
            <person name="Wu M."/>
            <person name="Xie G."/>
            <person name="Haft D.H."/>
            <person name="Sait M."/>
            <person name="Badger J."/>
            <person name="Barabote R.D."/>
            <person name="Bradley B."/>
            <person name="Brettin T.S."/>
            <person name="Brinkac L.M."/>
            <person name="Bruce D."/>
            <person name="Creasy T."/>
            <person name="Daugherty S.C."/>
            <person name="Davidsen T.M."/>
            <person name="DeBoy R.T."/>
            <person name="Detter J.C."/>
            <person name="Dodson R.J."/>
            <person name="Durkin A.S."/>
            <person name="Ganapathy A."/>
            <person name="Gwinn-Giglio M."/>
            <person name="Han C.S."/>
            <person name="Khouri H."/>
            <person name="Kiss H."/>
            <person name="Kothari S.P."/>
            <person name="Madupu R."/>
            <person name="Nelson K.E."/>
            <person name="Nelson W.C."/>
            <person name="Paulsen I."/>
            <person name="Penn K."/>
            <person name="Ren Q."/>
            <person name="Rosovitz M.J."/>
            <person name="Selengut J.D."/>
            <person name="Shrivastava S."/>
            <person name="Sullivan S.A."/>
            <person name="Tapia R."/>
            <person name="Thompson L.S."/>
            <person name="Watkins K.L."/>
            <person name="Yang Q."/>
            <person name="Yu C."/>
            <person name="Zafar N."/>
            <person name="Zhou L."/>
            <person name="Kuske C.R."/>
        </authorList>
    </citation>
    <scope>NUCLEOTIDE SEQUENCE [LARGE SCALE GENOMIC DNA]</scope>
    <source>
        <strain evidence="3 4">Ellin345</strain>
    </source>
</reference>
<dbReference type="KEGG" id="aba:Acid345_2515"/>
<protein>
    <submittedName>
        <fullName evidence="3">Anti-sigma regulatory factor, serine/threonine protein kinase</fullName>
    </submittedName>
</protein>
<dbReference type="InterPro" id="IPR050267">
    <property type="entry name" value="Anti-sigma-factor_SerPK"/>
</dbReference>
<gene>
    <name evidence="3" type="ordered locus">Acid345_2515</name>
</gene>
<dbReference type="InterPro" id="IPR036890">
    <property type="entry name" value="HATPase_C_sf"/>
</dbReference>
<dbReference type="STRING" id="204669.Acid345_2515"/>
<evidence type="ECO:0000313" key="3">
    <source>
        <dbReference type="EMBL" id="ABF41516.1"/>
    </source>
</evidence>
<sequence length="148" mass="16245">MTVQRVSYTLESSLDSVNKAEEEATKIATRSGFDEDEAGRISMAVREATVNAVLHGNHYDTSKRVTLSFETTGDELIITVQDQGPGLDPTGVADPLAPENLLKQSGRGIFLIRAFMDDVQFRNLEPGTEIKLIKRVHATTSDHKEASQ</sequence>
<dbReference type="GO" id="GO:0004674">
    <property type="term" value="F:protein serine/threonine kinase activity"/>
    <property type="evidence" value="ECO:0007669"/>
    <property type="project" value="UniProtKB-KW"/>
</dbReference>
<keyword evidence="1 3" id="KW-0418">Kinase</keyword>
<dbReference type="OrthoDB" id="9768808at2"/>
<dbReference type="InterPro" id="IPR003594">
    <property type="entry name" value="HATPase_dom"/>
</dbReference>
<name>Q1INN4_KORVE</name>